<keyword evidence="6 8" id="KW-0472">Membrane</keyword>
<dbReference type="InterPro" id="IPR024041">
    <property type="entry name" value="NH4_transpt_AmtB-like_dom"/>
</dbReference>
<dbReference type="InterPro" id="IPR001905">
    <property type="entry name" value="Ammonium_transpt"/>
</dbReference>
<keyword evidence="3 8" id="KW-0813">Transport</keyword>
<dbReference type="KEGG" id="sjv:SJAV_16820"/>
<dbReference type="GO" id="GO:0005886">
    <property type="term" value="C:plasma membrane"/>
    <property type="evidence" value="ECO:0007669"/>
    <property type="project" value="UniProtKB-SubCell"/>
</dbReference>
<comment type="similarity">
    <text evidence="2 8">Belongs to the ammonia transporter channel (TC 1.A.11.2) family.</text>
</comment>
<protein>
    <recommendedName>
        <fullName evidence="8">Ammonium transporter</fullName>
    </recommendedName>
</protein>
<feature type="transmembrane region" description="Helical" evidence="8">
    <location>
        <begin position="469"/>
        <end position="494"/>
    </location>
</feature>
<evidence type="ECO:0000256" key="7">
    <source>
        <dbReference type="ARBA" id="ARBA00023177"/>
    </source>
</evidence>
<dbReference type="Pfam" id="PF00909">
    <property type="entry name" value="Ammonium_transp"/>
    <property type="match status" value="1"/>
</dbReference>
<evidence type="ECO:0000256" key="9">
    <source>
        <dbReference type="SAM" id="MobiDB-lite"/>
    </source>
</evidence>
<feature type="transmembrane region" description="Helical" evidence="8">
    <location>
        <begin position="244"/>
        <end position="266"/>
    </location>
</feature>
<proteinExistence type="inferred from homology"/>
<feature type="compositionally biased region" description="Basic and acidic residues" evidence="9">
    <location>
        <begin position="549"/>
        <end position="558"/>
    </location>
</feature>
<dbReference type="PANTHER" id="PTHR43029">
    <property type="entry name" value="AMMONIUM TRANSPORTER MEP2"/>
    <property type="match status" value="1"/>
</dbReference>
<evidence type="ECO:0000256" key="1">
    <source>
        <dbReference type="ARBA" id="ARBA00004141"/>
    </source>
</evidence>
<feature type="region of interest" description="Disordered" evidence="9">
    <location>
        <begin position="536"/>
        <end position="558"/>
    </location>
</feature>
<dbReference type="PANTHER" id="PTHR43029:SF10">
    <property type="entry name" value="AMMONIUM TRANSPORTER MEP2"/>
    <property type="match status" value="1"/>
</dbReference>
<dbReference type="NCBIfam" id="TIGR00836">
    <property type="entry name" value="amt"/>
    <property type="match status" value="1"/>
</dbReference>
<dbReference type="SUPFAM" id="SSF111352">
    <property type="entry name" value="Ammonium transporter"/>
    <property type="match status" value="1"/>
</dbReference>
<keyword evidence="4 8" id="KW-0812">Transmembrane</keyword>
<keyword evidence="7 8" id="KW-0924">Ammonia transport</keyword>
<sequence>MQIIITDYETVSFSYVKKLKSFNENIKNAYNQFRVKWLAMIIQKAFPQTNLKLTLILISFSILLILSLHSYAQSSSNITAEIQSLNQSILALENHTADYPSAAVPSWLDTGSNAWMLTAATFVGLQSVPGVALYYAGLSKKKYAVNSALMVFYAFAAVLIVWMIAGYNAGFGYPAAISIGKYGILGYPLPAWLGHYEASQTIYGPSGSPLDIPTSTYIFFQFVFAAITPVLLAGGVLERMNFKAWMIFVPFWSLLVYSPVAYWLFAGGWLNQLGAVDFSGGYVIHVDAGVGALAAALAVGPRLASERKLEAHSLPLVLAGAGLIWLGWDGFNGGDPGGATIDAAIAVLNTNIATAASAITWMLMDMAFFKKPTLVGATSGAITGLVAITPAAGYVNGWEAILIGIASGSIPWISLYKFEPRLKVDDTLGVFSTHGIAGIVGGLLTGVFADPAVTKYIDPGLTGALYGNWYQLGIQALAAAVVFIYDFAITFGLLKLIGLFIPLQAPPDTLAIGDYAMHGEVAYSELLATLPESVVKKEEVTEETTEEEKDPKEKGKKS</sequence>
<feature type="transmembrane region" description="Helical" evidence="8">
    <location>
        <begin position="217"/>
        <end position="237"/>
    </location>
</feature>
<dbReference type="GO" id="GO:0008519">
    <property type="term" value="F:ammonium channel activity"/>
    <property type="evidence" value="ECO:0007669"/>
    <property type="project" value="InterPro"/>
</dbReference>
<evidence type="ECO:0000256" key="5">
    <source>
        <dbReference type="ARBA" id="ARBA00022989"/>
    </source>
</evidence>
<dbReference type="InterPro" id="IPR018047">
    <property type="entry name" value="Ammonium_transpt_CS"/>
</dbReference>
<comment type="subcellular location">
    <subcellularLocation>
        <location evidence="8">Cell membrane</location>
        <topology evidence="8">Multi-pass membrane protein</topology>
    </subcellularLocation>
    <subcellularLocation>
        <location evidence="1">Membrane</location>
        <topology evidence="1">Multi-pass membrane protein</topology>
    </subcellularLocation>
</comment>
<name>A0AAT9GS80_9CREN</name>
<gene>
    <name evidence="11" type="ORF">SJAV_16820</name>
</gene>
<evidence type="ECO:0000256" key="8">
    <source>
        <dbReference type="RuleBase" id="RU362002"/>
    </source>
</evidence>
<dbReference type="PRINTS" id="PR00342">
    <property type="entry name" value="RHESUSRHD"/>
</dbReference>
<dbReference type="InterPro" id="IPR029020">
    <property type="entry name" value="Ammonium/urea_transptr"/>
</dbReference>
<evidence type="ECO:0000256" key="4">
    <source>
        <dbReference type="ARBA" id="ARBA00022692"/>
    </source>
</evidence>
<organism evidence="11">
    <name type="scientific">Sulfurisphaera javensis</name>
    <dbReference type="NCBI Taxonomy" id="2049879"/>
    <lineage>
        <taxon>Archaea</taxon>
        <taxon>Thermoproteota</taxon>
        <taxon>Thermoprotei</taxon>
        <taxon>Sulfolobales</taxon>
        <taxon>Sulfolobaceae</taxon>
        <taxon>Sulfurisphaera</taxon>
    </lineage>
</organism>
<dbReference type="AlphaFoldDB" id="A0AAT9GS80"/>
<keyword evidence="5 8" id="KW-1133">Transmembrane helix</keyword>
<feature type="transmembrane region" description="Helical" evidence="8">
    <location>
        <begin position="311"/>
        <end position="328"/>
    </location>
</feature>
<feature type="transmembrane region" description="Helical" evidence="8">
    <location>
        <begin position="278"/>
        <end position="299"/>
    </location>
</feature>
<feature type="transmembrane region" description="Helical" evidence="8">
    <location>
        <begin position="428"/>
        <end position="449"/>
    </location>
</feature>
<feature type="domain" description="Ammonium transporter AmtB-like" evidence="10">
    <location>
        <begin position="114"/>
        <end position="523"/>
    </location>
</feature>
<dbReference type="Gene3D" id="1.10.3430.10">
    <property type="entry name" value="Ammonium transporter AmtB like domains"/>
    <property type="match status" value="1"/>
</dbReference>
<evidence type="ECO:0000256" key="2">
    <source>
        <dbReference type="ARBA" id="ARBA00005887"/>
    </source>
</evidence>
<feature type="transmembrane region" description="Helical" evidence="8">
    <location>
        <begin position="398"/>
        <end position="416"/>
    </location>
</feature>
<evidence type="ECO:0000256" key="3">
    <source>
        <dbReference type="ARBA" id="ARBA00022448"/>
    </source>
</evidence>
<evidence type="ECO:0000313" key="11">
    <source>
        <dbReference type="EMBL" id="BFH73738.1"/>
    </source>
</evidence>
<dbReference type="InterPro" id="IPR002229">
    <property type="entry name" value="RhesusRHD"/>
</dbReference>
<reference evidence="11" key="1">
    <citation type="submission" date="2024-03" db="EMBL/GenBank/DDBJ databases">
        <title>Complete genome sequence of Sulfurisphaera javensis strain KD-1.</title>
        <authorList>
            <person name="Sakai H."/>
            <person name="Nur N."/>
            <person name="Suwanto A."/>
            <person name="Kurosawa N."/>
        </authorList>
    </citation>
    <scope>NUCLEOTIDE SEQUENCE</scope>
    <source>
        <strain evidence="11">KD-1</strain>
    </source>
</reference>
<feature type="transmembrane region" description="Helical" evidence="8">
    <location>
        <begin position="53"/>
        <end position="72"/>
    </location>
</feature>
<evidence type="ECO:0000259" key="10">
    <source>
        <dbReference type="Pfam" id="PF00909"/>
    </source>
</evidence>
<dbReference type="EMBL" id="AP031322">
    <property type="protein sequence ID" value="BFH73738.1"/>
    <property type="molecule type" value="Genomic_DNA"/>
</dbReference>
<feature type="transmembrane region" description="Helical" evidence="8">
    <location>
        <begin position="114"/>
        <end position="136"/>
    </location>
</feature>
<feature type="transmembrane region" description="Helical" evidence="8">
    <location>
        <begin position="143"/>
        <end position="165"/>
    </location>
</feature>
<feature type="transmembrane region" description="Helical" evidence="8">
    <location>
        <begin position="374"/>
        <end position="392"/>
    </location>
</feature>
<accession>A0AAT9GS80</accession>
<evidence type="ECO:0000256" key="6">
    <source>
        <dbReference type="ARBA" id="ARBA00023136"/>
    </source>
</evidence>
<feature type="transmembrane region" description="Helical" evidence="8">
    <location>
        <begin position="340"/>
        <end position="362"/>
    </location>
</feature>
<dbReference type="PROSITE" id="PS01219">
    <property type="entry name" value="AMMONIUM_TRANSP"/>
    <property type="match status" value="1"/>
</dbReference>